<evidence type="ECO:0000313" key="10">
    <source>
        <dbReference type="Proteomes" id="UP000521872"/>
    </source>
</evidence>
<dbReference type="GO" id="GO:0035243">
    <property type="term" value="F:protein-arginine omega-N symmetric methyltransferase activity"/>
    <property type="evidence" value="ECO:0007669"/>
    <property type="project" value="UniProtKB-EC"/>
</dbReference>
<evidence type="ECO:0000256" key="6">
    <source>
        <dbReference type="ARBA" id="ARBA00048612"/>
    </source>
</evidence>
<evidence type="ECO:0000256" key="3">
    <source>
        <dbReference type="ARBA" id="ARBA00022603"/>
    </source>
</evidence>
<keyword evidence="5 7" id="KW-0496">Mitochondrion</keyword>
<feature type="region of interest" description="Disordered" evidence="8">
    <location>
        <begin position="237"/>
        <end position="256"/>
    </location>
</feature>
<dbReference type="InterPro" id="IPR029063">
    <property type="entry name" value="SAM-dependent_MTases_sf"/>
</dbReference>
<keyword evidence="10" id="KW-1185">Reference proteome</keyword>
<evidence type="ECO:0000256" key="7">
    <source>
        <dbReference type="RuleBase" id="RU364114"/>
    </source>
</evidence>
<accession>A0A8H4QN03</accession>
<dbReference type="GO" id="GO:0032259">
    <property type="term" value="P:methylation"/>
    <property type="evidence" value="ECO:0007669"/>
    <property type="project" value="UniProtKB-KW"/>
</dbReference>
<dbReference type="PANTHER" id="PTHR12049:SF7">
    <property type="entry name" value="PROTEIN ARGININE METHYLTRANSFERASE NDUFAF7, MITOCHONDRIAL"/>
    <property type="match status" value="1"/>
</dbReference>
<gene>
    <name evidence="9" type="ORF">D9613_007842</name>
</gene>
<evidence type="ECO:0000256" key="2">
    <source>
        <dbReference type="ARBA" id="ARBA00005891"/>
    </source>
</evidence>
<protein>
    <recommendedName>
        <fullName evidence="7">Protein arginine methyltransferase NDUFAF7</fullName>
        <ecNumber evidence="7">2.1.1.320</ecNumber>
    </recommendedName>
</protein>
<sequence>MHRLPTLTRSLRLSRLYLPRCRTTLPSSTARWNSTIPSRQTPHTPVEDIILNHIKLTGPISFATYMQLCLSHPDHGYYMNPANKVFGAGGDFITSPEISQVFGELIALWLLQEYMRTAKGAPLRIVELGPGKGTLLGDVLRVILKFAPQKSLNVHLVETSLALRDIQKGHLTSQNHSNVHLHWHNSISEIPPSSSEYTMLVAHEFFDALPVHILQKKKETEQWHEVLIASKDDKVRAPEGDEVAQEVPSPVSEESPSTLRRVLASKPSSVGAVLGLSSARFGEMPEESFLEVSPTAFRIARKVGELLTRGQPEDENASLGGCGLIIDYGGARAYSDSLRAFKNHEIVDIFHEPGKFTPLGPTSQGSFLAKMGLGVRLRTLLQAAATEERQQAIHSAAMRLIDPKGMGGQYQVLGITGERSKDPNAPPLEIWPFIQEEK</sequence>
<evidence type="ECO:0000256" key="1">
    <source>
        <dbReference type="ARBA" id="ARBA00004173"/>
    </source>
</evidence>
<dbReference type="PANTHER" id="PTHR12049">
    <property type="entry name" value="PROTEIN ARGININE METHYLTRANSFERASE NDUFAF7, MITOCHONDRIAL"/>
    <property type="match status" value="1"/>
</dbReference>
<dbReference type="SUPFAM" id="SSF53335">
    <property type="entry name" value="S-adenosyl-L-methionine-dependent methyltransferases"/>
    <property type="match status" value="1"/>
</dbReference>
<dbReference type="AlphaFoldDB" id="A0A8H4QN03"/>
<dbReference type="Gene3D" id="3.40.50.12710">
    <property type="match status" value="1"/>
</dbReference>
<comment type="function">
    <text evidence="7">Arginine methyltransferase involved in the assembly or stability of mitochondrial NADH:ubiquinone oxidoreductase complex (complex I).</text>
</comment>
<dbReference type="GO" id="GO:0005739">
    <property type="term" value="C:mitochondrion"/>
    <property type="evidence" value="ECO:0007669"/>
    <property type="project" value="UniProtKB-SubCell"/>
</dbReference>
<name>A0A8H4QN03_9AGAR</name>
<dbReference type="InterPro" id="IPR003788">
    <property type="entry name" value="NDUFAF7"/>
</dbReference>
<dbReference type="Pfam" id="PF02636">
    <property type="entry name" value="Methyltransf_28"/>
    <property type="match status" value="1"/>
</dbReference>
<dbReference type="InterPro" id="IPR038375">
    <property type="entry name" value="NDUFAF7_sf"/>
</dbReference>
<reference evidence="9 10" key="1">
    <citation type="submission" date="2019-12" db="EMBL/GenBank/DDBJ databases">
        <authorList>
            <person name="Floudas D."/>
            <person name="Bentzer J."/>
            <person name="Ahren D."/>
            <person name="Johansson T."/>
            <person name="Persson P."/>
            <person name="Tunlid A."/>
        </authorList>
    </citation>
    <scope>NUCLEOTIDE SEQUENCE [LARGE SCALE GENOMIC DNA]</scope>
    <source>
        <strain evidence="9 10">CBS 102.39</strain>
    </source>
</reference>
<comment type="similarity">
    <text evidence="2 7">Belongs to the NDUFAF7 family.</text>
</comment>
<evidence type="ECO:0000256" key="4">
    <source>
        <dbReference type="ARBA" id="ARBA00022679"/>
    </source>
</evidence>
<organism evidence="9 10">
    <name type="scientific">Agrocybe pediades</name>
    <dbReference type="NCBI Taxonomy" id="84607"/>
    <lineage>
        <taxon>Eukaryota</taxon>
        <taxon>Fungi</taxon>
        <taxon>Dikarya</taxon>
        <taxon>Basidiomycota</taxon>
        <taxon>Agaricomycotina</taxon>
        <taxon>Agaricomycetes</taxon>
        <taxon>Agaricomycetidae</taxon>
        <taxon>Agaricales</taxon>
        <taxon>Agaricineae</taxon>
        <taxon>Strophariaceae</taxon>
        <taxon>Agrocybe</taxon>
    </lineage>
</organism>
<feature type="compositionally biased region" description="Low complexity" evidence="8">
    <location>
        <begin position="246"/>
        <end position="256"/>
    </location>
</feature>
<comment type="catalytic activity">
    <reaction evidence="6 7">
        <text>L-arginyl-[protein] + 2 S-adenosyl-L-methionine = N(omega),N(omega)'-dimethyl-L-arginyl-[protein] + 2 S-adenosyl-L-homocysteine + 2 H(+)</text>
        <dbReference type="Rhea" id="RHEA:48108"/>
        <dbReference type="Rhea" id="RHEA-COMP:10532"/>
        <dbReference type="Rhea" id="RHEA-COMP:11992"/>
        <dbReference type="ChEBI" id="CHEBI:15378"/>
        <dbReference type="ChEBI" id="CHEBI:29965"/>
        <dbReference type="ChEBI" id="CHEBI:57856"/>
        <dbReference type="ChEBI" id="CHEBI:59789"/>
        <dbReference type="ChEBI" id="CHEBI:88221"/>
        <dbReference type="EC" id="2.1.1.320"/>
    </reaction>
</comment>
<proteinExistence type="inferred from homology"/>
<dbReference type="GO" id="GO:0032981">
    <property type="term" value="P:mitochondrial respiratory chain complex I assembly"/>
    <property type="evidence" value="ECO:0007669"/>
    <property type="project" value="TreeGrafter"/>
</dbReference>
<evidence type="ECO:0000256" key="8">
    <source>
        <dbReference type="SAM" id="MobiDB-lite"/>
    </source>
</evidence>
<dbReference type="EC" id="2.1.1.320" evidence="7"/>
<keyword evidence="4 7" id="KW-0808">Transferase</keyword>
<evidence type="ECO:0000313" key="9">
    <source>
        <dbReference type="EMBL" id="KAF4614132.1"/>
    </source>
</evidence>
<comment type="subcellular location">
    <subcellularLocation>
        <location evidence="1 7">Mitochondrion</location>
    </subcellularLocation>
</comment>
<dbReference type="Proteomes" id="UP000521872">
    <property type="component" value="Unassembled WGS sequence"/>
</dbReference>
<keyword evidence="3 7" id="KW-0489">Methyltransferase</keyword>
<dbReference type="EMBL" id="JAACJL010000045">
    <property type="protein sequence ID" value="KAF4614132.1"/>
    <property type="molecule type" value="Genomic_DNA"/>
</dbReference>
<evidence type="ECO:0000256" key="5">
    <source>
        <dbReference type="ARBA" id="ARBA00023128"/>
    </source>
</evidence>
<comment type="caution">
    <text evidence="9">The sequence shown here is derived from an EMBL/GenBank/DDBJ whole genome shotgun (WGS) entry which is preliminary data.</text>
</comment>